<dbReference type="eggNOG" id="ENOG5030CRA">
    <property type="taxonomic scope" value="Bacteria"/>
</dbReference>
<sequence length="73" mass="8389">MTMAKQVIYKGMSCWLLELEESFPARVQIISPDDLSKAMQEGFSCWGYPNEIMKEVSAEEYACLTRFGKFPLN</sequence>
<gene>
    <name evidence="1" type="primary">oorB</name>
    <name evidence="1" type="ORF">HMPREF9389_1702</name>
</gene>
<dbReference type="GO" id="GO:0047553">
    <property type="term" value="F:2-oxoglutarate synthase activity"/>
    <property type="evidence" value="ECO:0007669"/>
    <property type="project" value="UniProtKB-EC"/>
</dbReference>
<reference evidence="1 2" key="1">
    <citation type="submission" date="2011-03" db="EMBL/GenBank/DDBJ databases">
        <authorList>
            <person name="Muzny D."/>
            <person name="Qin X."/>
            <person name="Deng J."/>
            <person name="Jiang H."/>
            <person name="Liu Y."/>
            <person name="Qu J."/>
            <person name="Song X.-Z."/>
            <person name="Zhang L."/>
            <person name="Thornton R."/>
            <person name="Coyle M."/>
            <person name="Francisco L."/>
            <person name="Jackson L."/>
            <person name="Javaid M."/>
            <person name="Korchina V."/>
            <person name="Kovar C."/>
            <person name="Mata R."/>
            <person name="Mathew T."/>
            <person name="Ngo R."/>
            <person name="Nguyen L."/>
            <person name="Nguyen N."/>
            <person name="Okwuonu G."/>
            <person name="Ongeri F."/>
            <person name="Pham C."/>
            <person name="Simmons D."/>
            <person name="Wilczek-Boney K."/>
            <person name="Hale W."/>
            <person name="Jakkamsetti A."/>
            <person name="Pham P."/>
            <person name="Ruth R."/>
            <person name="San Lucas F."/>
            <person name="Warren J."/>
            <person name="Zhang J."/>
            <person name="Zhao Z."/>
            <person name="Zhou C."/>
            <person name="Zhu D."/>
            <person name="Lee S."/>
            <person name="Bess C."/>
            <person name="Blankenburg K."/>
            <person name="Forbes L."/>
            <person name="Fu Q."/>
            <person name="Gubbala S."/>
            <person name="Hirani K."/>
            <person name="Jayaseelan J.C."/>
            <person name="Lara F."/>
            <person name="Munidasa M."/>
            <person name="Palculict T."/>
            <person name="Patil S."/>
            <person name="Pu L.-L."/>
            <person name="Saada N."/>
            <person name="Tang L."/>
            <person name="Weissenberger G."/>
            <person name="Zhu Y."/>
            <person name="Hemphill L."/>
            <person name="Shang Y."/>
            <person name="Youmans B."/>
            <person name="Ayvaz T."/>
            <person name="Ross M."/>
            <person name="Santibanez J."/>
            <person name="Aqrawi P."/>
            <person name="Gross S."/>
            <person name="Joshi V."/>
            <person name="Fowler G."/>
            <person name="Nazareth L."/>
            <person name="Reid J."/>
            <person name="Worley K."/>
            <person name="Petrosino J."/>
            <person name="Highlander S."/>
            <person name="Gibbs R."/>
        </authorList>
    </citation>
    <scope>NUCLEOTIDE SEQUENCE [LARGE SCALE GENOMIC DNA]</scope>
    <source>
        <strain evidence="1 2">SK355</strain>
    </source>
</reference>
<dbReference type="AlphaFoldDB" id="F3US94"/>
<evidence type="ECO:0000313" key="2">
    <source>
        <dbReference type="Proteomes" id="UP000005589"/>
    </source>
</evidence>
<evidence type="ECO:0000313" key="1">
    <source>
        <dbReference type="EMBL" id="EGJ38249.1"/>
    </source>
</evidence>
<dbReference type="Proteomes" id="UP000005589">
    <property type="component" value="Unassembled WGS sequence"/>
</dbReference>
<dbReference type="STRING" id="888816.HMPREF9389_1702"/>
<dbReference type="EMBL" id="AFFN01000026">
    <property type="protein sequence ID" value="EGJ38249.1"/>
    <property type="molecule type" value="Genomic_DNA"/>
</dbReference>
<proteinExistence type="predicted"/>
<protein>
    <submittedName>
        <fullName evidence="1">2-oxoglutarate:acceptor oxidoreductase subunit OorB</fullName>
        <ecNumber evidence="1">1.2.7.3</ecNumber>
    </submittedName>
</protein>
<dbReference type="HOGENOM" id="CLU_2738440_0_0_9"/>
<dbReference type="PATRIC" id="fig|888816.3.peg.1669"/>
<comment type="caution">
    <text evidence="1">The sequence shown here is derived from an EMBL/GenBank/DDBJ whole genome shotgun (WGS) entry which is preliminary data.</text>
</comment>
<name>F3US94_STRSA</name>
<dbReference type="EC" id="1.2.7.3" evidence="1"/>
<organism evidence="1 2">
    <name type="scientific">Streptococcus sanguinis SK355</name>
    <dbReference type="NCBI Taxonomy" id="888816"/>
    <lineage>
        <taxon>Bacteria</taxon>
        <taxon>Bacillati</taxon>
        <taxon>Bacillota</taxon>
        <taxon>Bacilli</taxon>
        <taxon>Lactobacillales</taxon>
        <taxon>Streptococcaceae</taxon>
        <taxon>Streptococcus</taxon>
    </lineage>
</organism>
<keyword evidence="1" id="KW-0560">Oxidoreductase</keyword>
<accession>F3US94</accession>